<dbReference type="GeneID" id="9592692"/>
<proteinExistence type="predicted"/>
<dbReference type="RefSeq" id="XP_003032035.1">
    <property type="nucleotide sequence ID" value="XM_003031989.1"/>
</dbReference>
<evidence type="ECO:0008006" key="11">
    <source>
        <dbReference type="Google" id="ProtNLM"/>
    </source>
</evidence>
<evidence type="ECO:0000256" key="2">
    <source>
        <dbReference type="ARBA" id="ARBA00022692"/>
    </source>
</evidence>
<dbReference type="PANTHER" id="PTHR23063">
    <property type="entry name" value="PHOSPHOLIPID ACYLTRANSFERASE"/>
    <property type="match status" value="1"/>
</dbReference>
<gene>
    <name evidence="9" type="ORF">SCHCODRAFT_15650</name>
</gene>
<evidence type="ECO:0000256" key="6">
    <source>
        <dbReference type="ARBA" id="ARBA00023315"/>
    </source>
</evidence>
<dbReference type="OrthoDB" id="272512at2759"/>
<dbReference type="AlphaFoldDB" id="D8Q3X8"/>
<keyword evidence="10" id="KW-1185">Reference proteome</keyword>
<keyword evidence="6" id="KW-0012">Acyltransferase</keyword>
<evidence type="ECO:0000256" key="7">
    <source>
        <dbReference type="SAM" id="MobiDB-lite"/>
    </source>
</evidence>
<dbReference type="GO" id="GO:0006629">
    <property type="term" value="P:lipid metabolic process"/>
    <property type="evidence" value="ECO:0007669"/>
    <property type="project" value="UniProtKB-KW"/>
</dbReference>
<name>D8Q3X8_SCHCM</name>
<evidence type="ECO:0000313" key="10">
    <source>
        <dbReference type="Proteomes" id="UP000007431"/>
    </source>
</evidence>
<protein>
    <recommendedName>
        <fullName evidence="11">Phospholipid/glycerol acyltransferase domain-containing protein</fullName>
    </recommendedName>
</protein>
<accession>D8Q3X8</accession>
<evidence type="ECO:0000313" key="9">
    <source>
        <dbReference type="EMBL" id="EFI97132.1"/>
    </source>
</evidence>
<feature type="region of interest" description="Disordered" evidence="7">
    <location>
        <begin position="158"/>
        <end position="180"/>
    </location>
</feature>
<organism evidence="10">
    <name type="scientific">Schizophyllum commune (strain H4-8 / FGSC 9210)</name>
    <name type="common">Split gill fungus</name>
    <dbReference type="NCBI Taxonomy" id="578458"/>
    <lineage>
        <taxon>Eukaryota</taxon>
        <taxon>Fungi</taxon>
        <taxon>Dikarya</taxon>
        <taxon>Basidiomycota</taxon>
        <taxon>Agaricomycotina</taxon>
        <taxon>Agaricomycetes</taxon>
        <taxon>Agaricomycetidae</taxon>
        <taxon>Agaricales</taxon>
        <taxon>Schizophyllaceae</taxon>
        <taxon>Schizophyllum</taxon>
    </lineage>
</organism>
<evidence type="ECO:0000256" key="4">
    <source>
        <dbReference type="ARBA" id="ARBA00023098"/>
    </source>
</evidence>
<feature type="transmembrane region" description="Helical" evidence="8">
    <location>
        <begin position="75"/>
        <end position="99"/>
    </location>
</feature>
<keyword evidence="5 8" id="KW-0472">Membrane</keyword>
<keyword evidence="2 8" id="KW-0812">Transmembrane</keyword>
<evidence type="ECO:0000256" key="3">
    <source>
        <dbReference type="ARBA" id="ARBA00022989"/>
    </source>
</evidence>
<dbReference type="EMBL" id="GL377306">
    <property type="protein sequence ID" value="EFI97132.1"/>
    <property type="molecule type" value="Genomic_DNA"/>
</dbReference>
<evidence type="ECO:0000256" key="8">
    <source>
        <dbReference type="SAM" id="Phobius"/>
    </source>
</evidence>
<dbReference type="Proteomes" id="UP000007431">
    <property type="component" value="Unassembled WGS sequence"/>
</dbReference>
<dbReference type="VEuPathDB" id="FungiDB:SCHCODRAFT_02748967"/>
<keyword evidence="3 8" id="KW-1133">Transmembrane helix</keyword>
<sequence>MEKYSAYRDPGTGIQPFLTPVPPLTSNNLTTLAVPLVYALGAVRFVLFLALVLVHVVLVDGLCLVFRILPPLHRLITGILTKITTRAILFVCGFFWIPVEVVTRQRGRLAQKPIPWRPRAGDIIVSNWVSWIELLWLAFQFNPIFVYPTVDALPKTPAQTSPPLPVSHTPGRRTGTGSAAITAPATRDAMPRAHITGFRTASLLEMVRSTGSVLPQPGQGRPLEDIRRAANRPIVVLPECTTSNGRGLLRFADVFRRTTTPKNCNVFVMCTRCDPPTAWTPTPTLSIPSTTLNPLAHAFKLCATLIPPTLSIRLLSMAELPSTGTFIASEVLGASSPALGSDGQLTEVCATLIAQIGKMKRVGLGWEDKLAFLEFYRTKRR</sequence>
<dbReference type="PANTHER" id="PTHR23063:SF60">
    <property type="entry name" value="LYSOPHOSPHATIDIC ACID:OLEOYL-COA ACYLTRANSFERASE 1"/>
    <property type="match status" value="1"/>
</dbReference>
<dbReference type="HOGENOM" id="CLU_048121_2_0_1"/>
<dbReference type="KEGG" id="scm:SCHCO_02748967"/>
<evidence type="ECO:0000256" key="1">
    <source>
        <dbReference type="ARBA" id="ARBA00022679"/>
    </source>
</evidence>
<evidence type="ECO:0000256" key="5">
    <source>
        <dbReference type="ARBA" id="ARBA00023136"/>
    </source>
</evidence>
<dbReference type="eggNOG" id="KOG2898">
    <property type="taxonomic scope" value="Eukaryota"/>
</dbReference>
<keyword evidence="1" id="KW-0808">Transferase</keyword>
<reference evidence="9 10" key="1">
    <citation type="journal article" date="2010" name="Nat. Biotechnol.">
        <title>Genome sequence of the model mushroom Schizophyllum commune.</title>
        <authorList>
            <person name="Ohm R.A."/>
            <person name="de Jong J.F."/>
            <person name="Lugones L.G."/>
            <person name="Aerts A."/>
            <person name="Kothe E."/>
            <person name="Stajich J.E."/>
            <person name="de Vries R.P."/>
            <person name="Record E."/>
            <person name="Levasseur A."/>
            <person name="Baker S.E."/>
            <person name="Bartholomew K.A."/>
            <person name="Coutinho P.M."/>
            <person name="Erdmann S."/>
            <person name="Fowler T.J."/>
            <person name="Gathman A.C."/>
            <person name="Lombard V."/>
            <person name="Henrissat B."/>
            <person name="Knabe N."/>
            <person name="Kuees U."/>
            <person name="Lilly W.W."/>
            <person name="Lindquist E."/>
            <person name="Lucas S."/>
            <person name="Magnuson J.K."/>
            <person name="Piumi F."/>
            <person name="Raudaskoski M."/>
            <person name="Salamov A."/>
            <person name="Schmutz J."/>
            <person name="Schwarze F.W.M.R."/>
            <person name="vanKuyk P.A."/>
            <person name="Horton J.S."/>
            <person name="Grigoriev I.V."/>
            <person name="Woesten H.A.B."/>
        </authorList>
    </citation>
    <scope>NUCLEOTIDE SEQUENCE [LARGE SCALE GENOMIC DNA]</scope>
    <source>
        <strain evidence="10">H4-8 / FGSC 9210</strain>
    </source>
</reference>
<dbReference type="GO" id="GO:0016746">
    <property type="term" value="F:acyltransferase activity"/>
    <property type="evidence" value="ECO:0007669"/>
    <property type="project" value="UniProtKB-KW"/>
</dbReference>
<dbReference type="OMA" id="WFRFLWD"/>
<feature type="transmembrane region" description="Helical" evidence="8">
    <location>
        <begin position="45"/>
        <end position="69"/>
    </location>
</feature>
<dbReference type="InParanoid" id="D8Q3X8"/>
<dbReference type="STRING" id="578458.D8Q3X8"/>
<keyword evidence="4" id="KW-0443">Lipid metabolism</keyword>